<evidence type="ECO:0000313" key="1">
    <source>
        <dbReference type="EMBL" id="UXH45112.1"/>
    </source>
</evidence>
<organism evidence="1 2">
    <name type="scientific">Rossellomorea vietnamensis</name>
    <dbReference type="NCBI Taxonomy" id="218284"/>
    <lineage>
        <taxon>Bacteria</taxon>
        <taxon>Bacillati</taxon>
        <taxon>Bacillota</taxon>
        <taxon>Bacilli</taxon>
        <taxon>Bacillales</taxon>
        <taxon>Bacillaceae</taxon>
        <taxon>Rossellomorea</taxon>
    </lineage>
</organism>
<dbReference type="Proteomes" id="UP001064027">
    <property type="component" value="Chromosome"/>
</dbReference>
<name>A0ACD4C9F6_9BACI</name>
<accession>A0ACD4C9F6</accession>
<reference evidence="1" key="1">
    <citation type="submission" date="2022-09" db="EMBL/GenBank/DDBJ databases">
        <title>Complete genome sequence of Rossellomorea vietnamensis strain RL-WG62, a newly isolated PGPR with the potential for plant salinity stress alleviation.</title>
        <authorList>
            <person name="Ren L."/>
            <person name="Wang G."/>
            <person name="Hu H."/>
        </authorList>
    </citation>
    <scope>NUCLEOTIDE SEQUENCE</scope>
    <source>
        <strain evidence="1">RL-WG62</strain>
    </source>
</reference>
<dbReference type="EMBL" id="CP104558">
    <property type="protein sequence ID" value="UXH45112.1"/>
    <property type="molecule type" value="Genomic_DNA"/>
</dbReference>
<gene>
    <name evidence="1" type="ORF">N5C46_03320</name>
</gene>
<proteinExistence type="predicted"/>
<protein>
    <submittedName>
        <fullName evidence="1">Uncharacterized protein</fullName>
    </submittedName>
</protein>
<sequence>MNCYNKPLGWKEDKCPPRPKVECKTVQFENCAPFSGTGNQSVNTIFDVESNNIPVIAAGTVENFSSQAINVRFERSVSNQPIVLLVQPQSSLTFVYDHLTRIATTGTAPEKTYHGSLKIQVNYSFETKCER</sequence>
<evidence type="ECO:0000313" key="2">
    <source>
        <dbReference type="Proteomes" id="UP001064027"/>
    </source>
</evidence>
<keyword evidence="2" id="KW-1185">Reference proteome</keyword>